<dbReference type="PANTHER" id="PTHR34137:SF1">
    <property type="entry name" value="EXODEOXYRIBONUCLEASE 7 SMALL SUBUNIT"/>
    <property type="match status" value="1"/>
</dbReference>
<comment type="subcellular location">
    <subcellularLocation>
        <location evidence="6">Cytoplasm</location>
    </subcellularLocation>
</comment>
<dbReference type="GO" id="GO:0006308">
    <property type="term" value="P:DNA catabolic process"/>
    <property type="evidence" value="ECO:0007669"/>
    <property type="project" value="UniProtKB-UniRule"/>
</dbReference>
<protein>
    <recommendedName>
        <fullName evidence="6">Exodeoxyribonuclease 7 small subunit</fullName>
        <ecNumber evidence="6">3.1.11.6</ecNumber>
    </recommendedName>
    <alternativeName>
        <fullName evidence="6">Exodeoxyribonuclease VII small subunit</fullName>
        <shortName evidence="6">Exonuclease VII small subunit</shortName>
    </alternativeName>
</protein>
<dbReference type="SUPFAM" id="SSF116842">
    <property type="entry name" value="XseB-like"/>
    <property type="match status" value="1"/>
</dbReference>
<evidence type="ECO:0000256" key="2">
    <source>
        <dbReference type="ARBA" id="ARBA00022490"/>
    </source>
</evidence>
<dbReference type="EC" id="3.1.11.6" evidence="6"/>
<evidence type="ECO:0000256" key="7">
    <source>
        <dbReference type="SAM" id="Coils"/>
    </source>
</evidence>
<dbReference type="GO" id="GO:0008855">
    <property type="term" value="F:exodeoxyribonuclease VII activity"/>
    <property type="evidence" value="ECO:0007669"/>
    <property type="project" value="UniProtKB-UniRule"/>
</dbReference>
<comment type="subunit">
    <text evidence="6">Heterooligomer composed of large and small subunits.</text>
</comment>
<dbReference type="InterPro" id="IPR003761">
    <property type="entry name" value="Exonuc_VII_S"/>
</dbReference>
<keyword evidence="2 6" id="KW-0963">Cytoplasm</keyword>
<dbReference type="Proteomes" id="UP000199302">
    <property type="component" value="Unassembled WGS sequence"/>
</dbReference>
<evidence type="ECO:0000256" key="3">
    <source>
        <dbReference type="ARBA" id="ARBA00022722"/>
    </source>
</evidence>
<gene>
    <name evidence="6" type="primary">xseB</name>
    <name evidence="8" type="ORF">SAMN04515673_105139</name>
</gene>
<keyword evidence="9" id="KW-1185">Reference proteome</keyword>
<dbReference type="Gene3D" id="1.10.287.1040">
    <property type="entry name" value="Exonuclease VII, small subunit"/>
    <property type="match status" value="1"/>
</dbReference>
<sequence length="81" mass="8845">MSSDTPIDEMSFEEAMRALEQVVSELESGKVALEDSIRLYERGAKLKQRCEAKLKDAEEKVAAITFDADGQPKGTAPVDGL</sequence>
<dbReference type="EMBL" id="FOYI01000005">
    <property type="protein sequence ID" value="SFR08872.1"/>
    <property type="molecule type" value="Genomic_DNA"/>
</dbReference>
<proteinExistence type="inferred from homology"/>
<comment type="function">
    <text evidence="6">Bidirectionally degrades single-stranded DNA into large acid-insoluble oligonucleotides, which are then degraded further into small acid-soluble oligonucleotides.</text>
</comment>
<dbReference type="NCBIfam" id="NF002139">
    <property type="entry name" value="PRK00977.1-3"/>
    <property type="match status" value="1"/>
</dbReference>
<dbReference type="RefSeq" id="WP_092079612.1">
    <property type="nucleotide sequence ID" value="NZ_FOYI01000005.1"/>
</dbReference>
<keyword evidence="7" id="KW-0175">Coiled coil</keyword>
<comment type="catalytic activity">
    <reaction evidence="6">
        <text>Exonucleolytic cleavage in either 5'- to 3'- or 3'- to 5'-direction to yield nucleoside 5'-phosphates.</text>
        <dbReference type="EC" id="3.1.11.6"/>
    </reaction>
</comment>
<name>A0A1I6DU44_9RHOB</name>
<dbReference type="HAMAP" id="MF_00337">
    <property type="entry name" value="Exonuc_7_S"/>
    <property type="match status" value="1"/>
</dbReference>
<evidence type="ECO:0000256" key="6">
    <source>
        <dbReference type="HAMAP-Rule" id="MF_00337"/>
    </source>
</evidence>
<dbReference type="NCBIfam" id="TIGR01280">
    <property type="entry name" value="xseB"/>
    <property type="match status" value="1"/>
</dbReference>
<keyword evidence="5 6" id="KW-0269">Exonuclease</keyword>
<reference evidence="8 9" key="1">
    <citation type="submission" date="2016-10" db="EMBL/GenBank/DDBJ databases">
        <authorList>
            <person name="de Groot N.N."/>
        </authorList>
    </citation>
    <scope>NUCLEOTIDE SEQUENCE [LARGE SCALE GENOMIC DNA]</scope>
    <source>
        <strain evidence="9">KMM 9023,NRIC 0796,JCM 17311,KCTC 23692</strain>
    </source>
</reference>
<dbReference type="PANTHER" id="PTHR34137">
    <property type="entry name" value="EXODEOXYRIBONUCLEASE 7 SMALL SUBUNIT"/>
    <property type="match status" value="1"/>
</dbReference>
<keyword evidence="3 6" id="KW-0540">Nuclease</keyword>
<dbReference type="STRING" id="871652.SAMN04515673_105139"/>
<dbReference type="PIRSF" id="PIRSF006488">
    <property type="entry name" value="Exonuc_VII_S"/>
    <property type="match status" value="1"/>
</dbReference>
<dbReference type="AlphaFoldDB" id="A0A1I6DU44"/>
<evidence type="ECO:0000256" key="1">
    <source>
        <dbReference type="ARBA" id="ARBA00009998"/>
    </source>
</evidence>
<evidence type="ECO:0000256" key="4">
    <source>
        <dbReference type="ARBA" id="ARBA00022801"/>
    </source>
</evidence>
<evidence type="ECO:0000313" key="9">
    <source>
        <dbReference type="Proteomes" id="UP000199302"/>
    </source>
</evidence>
<dbReference type="OrthoDB" id="9808145at2"/>
<dbReference type="InterPro" id="IPR037004">
    <property type="entry name" value="Exonuc_VII_ssu_sf"/>
</dbReference>
<dbReference type="GO" id="GO:0009318">
    <property type="term" value="C:exodeoxyribonuclease VII complex"/>
    <property type="evidence" value="ECO:0007669"/>
    <property type="project" value="UniProtKB-UniRule"/>
</dbReference>
<comment type="similarity">
    <text evidence="1 6">Belongs to the XseB family.</text>
</comment>
<accession>A0A1I6DU44</accession>
<evidence type="ECO:0000256" key="5">
    <source>
        <dbReference type="ARBA" id="ARBA00022839"/>
    </source>
</evidence>
<evidence type="ECO:0000313" key="8">
    <source>
        <dbReference type="EMBL" id="SFR08872.1"/>
    </source>
</evidence>
<dbReference type="GO" id="GO:0005829">
    <property type="term" value="C:cytosol"/>
    <property type="evidence" value="ECO:0007669"/>
    <property type="project" value="TreeGrafter"/>
</dbReference>
<organism evidence="8 9">
    <name type="scientific">Poseidonocella sedimentorum</name>
    <dbReference type="NCBI Taxonomy" id="871652"/>
    <lineage>
        <taxon>Bacteria</taxon>
        <taxon>Pseudomonadati</taxon>
        <taxon>Pseudomonadota</taxon>
        <taxon>Alphaproteobacteria</taxon>
        <taxon>Rhodobacterales</taxon>
        <taxon>Roseobacteraceae</taxon>
        <taxon>Poseidonocella</taxon>
    </lineage>
</organism>
<feature type="coiled-coil region" evidence="7">
    <location>
        <begin position="16"/>
        <end position="67"/>
    </location>
</feature>
<dbReference type="Pfam" id="PF02609">
    <property type="entry name" value="Exonuc_VII_S"/>
    <property type="match status" value="1"/>
</dbReference>
<keyword evidence="4 6" id="KW-0378">Hydrolase</keyword>